<dbReference type="AlphaFoldDB" id="A0A7M7K2B1"/>
<sequence>MKPTFVGCHIWVTVFLGLLVDASHVHVKRSLRVSQQIRADLIDLYVSNVCLGFGGHLDSMVFQRDLPQLMVSRQNAHKCFLGAGDISDAEIQILAMYELHYAVCKKNARNDLVESTLRADKLLQKCLQTLSILDLHLRERSRKKKQAFQIFEEVIPHSHTCADNAMCTCLRMYIYNNLYSCVQRRLHFTFFPTSIIVTRTAFALPEWVTLTSETIKKKRRP</sequence>
<accession>A0A7M7K2B1</accession>
<name>A0A7M7K2B1_VARDE</name>
<evidence type="ECO:0000313" key="2">
    <source>
        <dbReference type="EnsemblMetazoa" id="XP_022654538"/>
    </source>
</evidence>
<dbReference type="Proteomes" id="UP000594260">
    <property type="component" value="Unplaced"/>
</dbReference>
<keyword evidence="1" id="KW-0732">Signal</keyword>
<feature type="chain" id="PRO_5029828408" evidence="1">
    <location>
        <begin position="23"/>
        <end position="221"/>
    </location>
</feature>
<proteinExistence type="predicted"/>
<dbReference type="KEGG" id="vde:111247625"/>
<dbReference type="InParanoid" id="A0A7M7K2B1"/>
<dbReference type="GeneID" id="111247625"/>
<protein>
    <submittedName>
        <fullName evidence="2">Uncharacterized protein</fullName>
    </submittedName>
</protein>
<organism evidence="2 3">
    <name type="scientific">Varroa destructor</name>
    <name type="common">Honeybee mite</name>
    <dbReference type="NCBI Taxonomy" id="109461"/>
    <lineage>
        <taxon>Eukaryota</taxon>
        <taxon>Metazoa</taxon>
        <taxon>Ecdysozoa</taxon>
        <taxon>Arthropoda</taxon>
        <taxon>Chelicerata</taxon>
        <taxon>Arachnida</taxon>
        <taxon>Acari</taxon>
        <taxon>Parasitiformes</taxon>
        <taxon>Mesostigmata</taxon>
        <taxon>Gamasina</taxon>
        <taxon>Dermanyssoidea</taxon>
        <taxon>Varroidae</taxon>
        <taxon>Varroa</taxon>
    </lineage>
</organism>
<dbReference type="EnsemblMetazoa" id="XM_022798803">
    <property type="protein sequence ID" value="XP_022654538"/>
    <property type="gene ID" value="LOC111247625"/>
</dbReference>
<reference evidence="2" key="1">
    <citation type="submission" date="2021-01" db="UniProtKB">
        <authorList>
            <consortium name="EnsemblMetazoa"/>
        </authorList>
    </citation>
    <scope>IDENTIFICATION</scope>
</reference>
<keyword evidence="3" id="KW-1185">Reference proteome</keyword>
<dbReference type="RefSeq" id="XP_022654538.1">
    <property type="nucleotide sequence ID" value="XM_022798803.1"/>
</dbReference>
<feature type="signal peptide" evidence="1">
    <location>
        <begin position="1"/>
        <end position="22"/>
    </location>
</feature>
<evidence type="ECO:0000256" key="1">
    <source>
        <dbReference type="SAM" id="SignalP"/>
    </source>
</evidence>
<evidence type="ECO:0000313" key="3">
    <source>
        <dbReference type="Proteomes" id="UP000594260"/>
    </source>
</evidence>